<comment type="subcellular location">
    <subcellularLocation>
        <location evidence="8">Cytoplasm</location>
    </subcellularLocation>
</comment>
<dbReference type="RefSeq" id="WP_048182965.1">
    <property type="nucleotide sequence ID" value="NZ_JXOJ01000002.1"/>
</dbReference>
<feature type="binding site" evidence="8">
    <location>
        <position position="152"/>
    </location>
    <ligand>
        <name>L-tyrosine</name>
        <dbReference type="ChEBI" id="CHEBI:58315"/>
    </ligand>
</feature>
<dbReference type="NCBIfam" id="NF006330">
    <property type="entry name" value="PRK08560.1"/>
    <property type="match status" value="1"/>
</dbReference>
<name>A0A0H1R1H1_9EURY</name>
<comment type="similarity">
    <text evidence="8">Belongs to the class-I aminoacyl-tRNA synthetase family. TyrS type 3 subfamily.</text>
</comment>
<dbReference type="GO" id="GO:0005737">
    <property type="term" value="C:cytoplasm"/>
    <property type="evidence" value="ECO:0007669"/>
    <property type="project" value="UniProtKB-SubCell"/>
</dbReference>
<keyword evidence="3 8" id="KW-0547">Nucleotide-binding</keyword>
<comment type="caution">
    <text evidence="9">The sequence shown here is derived from an EMBL/GenBank/DDBJ whole genome shotgun (WGS) entry which is preliminary data.</text>
</comment>
<feature type="binding site" evidence="8">
    <location>
        <position position="159"/>
    </location>
    <ligand>
        <name>L-tyrosine</name>
        <dbReference type="ChEBI" id="CHEBI:58315"/>
    </ligand>
</feature>
<dbReference type="Proteomes" id="UP000035301">
    <property type="component" value="Unassembled WGS sequence"/>
</dbReference>
<dbReference type="InterPro" id="IPR023617">
    <property type="entry name" value="Tyr-tRNA-ligase_arc/euk-type"/>
</dbReference>
<organism evidence="9 10">
    <name type="scientific">Methanoculleus sediminis</name>
    <dbReference type="NCBI Taxonomy" id="1550566"/>
    <lineage>
        <taxon>Archaea</taxon>
        <taxon>Methanobacteriati</taxon>
        <taxon>Methanobacteriota</taxon>
        <taxon>Stenosarchaea group</taxon>
        <taxon>Methanomicrobia</taxon>
        <taxon>Methanomicrobiales</taxon>
        <taxon>Methanomicrobiaceae</taxon>
        <taxon>Methanoculleus</taxon>
    </lineage>
</organism>
<dbReference type="EMBL" id="JXOJ01000002">
    <property type="protein sequence ID" value="KLK88671.1"/>
    <property type="molecule type" value="Genomic_DNA"/>
</dbReference>
<dbReference type="InterPro" id="IPR001412">
    <property type="entry name" value="aa-tRNA-synth_I_CS"/>
</dbReference>
<feature type="binding site" evidence="8">
    <location>
        <position position="156"/>
    </location>
    <ligand>
        <name>L-tyrosine</name>
        <dbReference type="ChEBI" id="CHEBI:58315"/>
    </ligand>
</feature>
<protein>
    <recommendedName>
        <fullName evidence="8">Tyrosine--tRNA ligase</fullName>
        <ecNumber evidence="8">6.1.1.1</ecNumber>
    </recommendedName>
    <alternativeName>
        <fullName evidence="8">Tyrosyl-tRNA synthetase</fullName>
        <shortName evidence="8">TyrRS</shortName>
    </alternativeName>
</protein>
<evidence type="ECO:0000256" key="4">
    <source>
        <dbReference type="ARBA" id="ARBA00022840"/>
    </source>
</evidence>
<evidence type="ECO:0000313" key="9">
    <source>
        <dbReference type="EMBL" id="KLK88671.1"/>
    </source>
</evidence>
<dbReference type="AlphaFoldDB" id="A0A0H1R1H1"/>
<dbReference type="GO" id="GO:0005524">
    <property type="term" value="F:ATP binding"/>
    <property type="evidence" value="ECO:0007669"/>
    <property type="project" value="UniProtKB-UniRule"/>
</dbReference>
<dbReference type="Gene3D" id="3.40.50.620">
    <property type="entry name" value="HUPs"/>
    <property type="match status" value="1"/>
</dbReference>
<dbReference type="PROSITE" id="PS00178">
    <property type="entry name" value="AA_TRNA_LIGASE_I"/>
    <property type="match status" value="1"/>
</dbReference>
<dbReference type="InterPro" id="IPR014729">
    <property type="entry name" value="Rossmann-like_a/b/a_fold"/>
</dbReference>
<sequence>MDPYELATRNTVEVVTDEELRALIDRPVRRVYTGYEPSGEIHLGHMVTVNKLMDLQQAGFEVTVLIADLHAFLNRKGTMEEIRETAEYNRLCFEGLGLRGANYVLGSDVQLTAEYELAVLELSQAITLNRAKRSMDEVGRQMDNPTVSQMVYPIMQMVDIATLGVDAAVGGIDQRKIHMLAREHLPSIGYPAPVCIHTPIINGLDGKKMSSSAGNVISVADSEEEIKKKMKKAFCPPEVENNPVLEILRYHVFPRADAVAIRRPEKFGGDREFAAYEDLERAYAAGEIHPLDLKTAAADHLIDILAPVHDYVCSR</sequence>
<feature type="short sequence motif" description="'KMSKS' region" evidence="8">
    <location>
        <begin position="208"/>
        <end position="212"/>
    </location>
</feature>
<evidence type="ECO:0000256" key="6">
    <source>
        <dbReference type="ARBA" id="ARBA00023146"/>
    </source>
</evidence>
<evidence type="ECO:0000256" key="8">
    <source>
        <dbReference type="HAMAP-Rule" id="MF_02008"/>
    </source>
</evidence>
<dbReference type="SUPFAM" id="SSF52374">
    <property type="entry name" value="Nucleotidylyl transferase"/>
    <property type="match status" value="1"/>
</dbReference>
<dbReference type="PRINTS" id="PR01040">
    <property type="entry name" value="TRNASYNTHTYR"/>
</dbReference>
<dbReference type="Gene3D" id="1.10.240.10">
    <property type="entry name" value="Tyrosyl-Transfer RNA Synthetase"/>
    <property type="match status" value="1"/>
</dbReference>
<feature type="binding site" evidence="8">
    <location>
        <position position="174"/>
    </location>
    <ligand>
        <name>L-tyrosine</name>
        <dbReference type="ChEBI" id="CHEBI:58315"/>
    </ligand>
</feature>
<dbReference type="InterPro" id="IPR023684">
    <property type="entry name" value="Tyr-tRNA-ligase_3"/>
</dbReference>
<dbReference type="InterPro" id="IPR002305">
    <property type="entry name" value="aa-tRNA-synth_Ic"/>
</dbReference>
<keyword evidence="5 8" id="KW-0648">Protein biosynthesis</keyword>
<dbReference type="EC" id="6.1.1.1" evidence="8"/>
<proteinExistence type="inferred from homology"/>
<feature type="binding site" evidence="8">
    <location>
        <position position="211"/>
    </location>
    <ligand>
        <name>ATP</name>
        <dbReference type="ChEBI" id="CHEBI:30616"/>
    </ligand>
</feature>
<dbReference type="HAMAP" id="MF_02008">
    <property type="entry name" value="Tyr_tRNA_synth_type3"/>
    <property type="match status" value="1"/>
</dbReference>
<evidence type="ECO:0000256" key="5">
    <source>
        <dbReference type="ARBA" id="ARBA00022917"/>
    </source>
</evidence>
<keyword evidence="2 8" id="KW-0436">Ligase</keyword>
<dbReference type="PANTHER" id="PTHR46264:SF4">
    <property type="entry name" value="TYROSINE--TRNA LIGASE, CYTOPLASMIC"/>
    <property type="match status" value="1"/>
</dbReference>
<dbReference type="PANTHER" id="PTHR46264">
    <property type="entry name" value="TYROSINE-TRNA LIGASE"/>
    <property type="match status" value="1"/>
</dbReference>
<feature type="short sequence motif" description="'HIGH' region" evidence="8">
    <location>
        <begin position="37"/>
        <end position="45"/>
    </location>
</feature>
<evidence type="ECO:0000256" key="2">
    <source>
        <dbReference type="ARBA" id="ARBA00022598"/>
    </source>
</evidence>
<dbReference type="NCBIfam" id="TIGR00234">
    <property type="entry name" value="tyrS"/>
    <property type="match status" value="1"/>
</dbReference>
<dbReference type="Pfam" id="PF00579">
    <property type="entry name" value="tRNA-synt_1b"/>
    <property type="match status" value="1"/>
</dbReference>
<dbReference type="InterPro" id="IPR002307">
    <property type="entry name" value="Tyr-tRNA-ligase"/>
</dbReference>
<comment type="subunit">
    <text evidence="8">Homodimer.</text>
</comment>
<evidence type="ECO:0000256" key="7">
    <source>
        <dbReference type="ARBA" id="ARBA00048248"/>
    </source>
</evidence>
<keyword evidence="10" id="KW-1185">Reference proteome</keyword>
<keyword evidence="6 8" id="KW-0030">Aminoacyl-tRNA synthetase</keyword>
<dbReference type="PATRIC" id="fig|1550566.3.peg.1452"/>
<reference evidence="9 10" key="1">
    <citation type="journal article" date="2015" name="Int. J. Syst. Evol. Microbiol.">
        <title>Methanoculleus sediminis sp. nov., a methanogen from sediments near a submarine mud volcano.</title>
        <authorList>
            <person name="Chen S.C."/>
            <person name="Chen M.F."/>
            <person name="Lai M.C."/>
            <person name="Weng C.Y."/>
            <person name="Wu S.Y."/>
            <person name="Lin S."/>
            <person name="Yang T.F."/>
            <person name="Chen P.C."/>
        </authorList>
    </citation>
    <scope>NUCLEOTIDE SEQUENCE [LARGE SCALE GENOMIC DNA]</scope>
    <source>
        <strain evidence="9 10">S3Fa</strain>
    </source>
</reference>
<dbReference type="GO" id="GO:0004831">
    <property type="term" value="F:tyrosine-tRNA ligase activity"/>
    <property type="evidence" value="ECO:0007669"/>
    <property type="project" value="UniProtKB-UniRule"/>
</dbReference>
<dbReference type="STRING" id="1550566.SZ63_06700"/>
<comment type="function">
    <text evidence="8">Catalyzes the attachment of tyrosine to tRNA(Tyr) in a two-step reaction: tyrosine is first activated by ATP to form Tyr-AMP and then transferred to the acceptor end of tRNA(Tyr).</text>
</comment>
<evidence type="ECO:0000256" key="1">
    <source>
        <dbReference type="ARBA" id="ARBA00022490"/>
    </source>
</evidence>
<accession>A0A0H1R1H1</accession>
<keyword evidence="1 8" id="KW-0963">Cytoplasm</keyword>
<dbReference type="GO" id="GO:0006437">
    <property type="term" value="P:tyrosyl-tRNA aminoacylation"/>
    <property type="evidence" value="ECO:0007669"/>
    <property type="project" value="UniProtKB-UniRule"/>
</dbReference>
<keyword evidence="4 8" id="KW-0067">ATP-binding</keyword>
<feature type="binding site" evidence="8">
    <location>
        <position position="32"/>
    </location>
    <ligand>
        <name>L-tyrosine</name>
        <dbReference type="ChEBI" id="CHEBI:58315"/>
    </ligand>
</feature>
<gene>
    <name evidence="8" type="primary">tyrS</name>
    <name evidence="9" type="ORF">SZ63_06700</name>
</gene>
<evidence type="ECO:0000256" key="3">
    <source>
        <dbReference type="ARBA" id="ARBA00022741"/>
    </source>
</evidence>
<evidence type="ECO:0000313" key="10">
    <source>
        <dbReference type="Proteomes" id="UP000035301"/>
    </source>
</evidence>
<dbReference type="OrthoDB" id="8389at2157"/>
<dbReference type="PIRSF" id="PIRSF006588">
    <property type="entry name" value="TyrRS_arch_euk"/>
    <property type="match status" value="1"/>
</dbReference>
<comment type="catalytic activity">
    <reaction evidence="7 8">
        <text>tRNA(Tyr) + L-tyrosine + ATP = L-tyrosyl-tRNA(Tyr) + AMP + diphosphate + H(+)</text>
        <dbReference type="Rhea" id="RHEA:10220"/>
        <dbReference type="Rhea" id="RHEA-COMP:9706"/>
        <dbReference type="Rhea" id="RHEA-COMP:9707"/>
        <dbReference type="ChEBI" id="CHEBI:15378"/>
        <dbReference type="ChEBI" id="CHEBI:30616"/>
        <dbReference type="ChEBI" id="CHEBI:33019"/>
        <dbReference type="ChEBI" id="CHEBI:58315"/>
        <dbReference type="ChEBI" id="CHEBI:78442"/>
        <dbReference type="ChEBI" id="CHEBI:78536"/>
        <dbReference type="ChEBI" id="CHEBI:456215"/>
        <dbReference type="EC" id="6.1.1.1"/>
    </reaction>
</comment>
<dbReference type="InterPro" id="IPR050489">
    <property type="entry name" value="Tyr-tRNA_synthase"/>
</dbReference>